<proteinExistence type="inferred from homology"/>
<keyword evidence="11 12" id="KW-0472">Membrane</keyword>
<dbReference type="Pfam" id="PF22776">
    <property type="entry name" value="K_trans_C"/>
    <property type="match status" value="1"/>
</dbReference>
<comment type="subcellular location">
    <subcellularLocation>
        <location evidence="12">Cell membrane</location>
        <topology evidence="12">Multi-pass membrane protein</topology>
    </subcellularLocation>
    <subcellularLocation>
        <location evidence="1">Membrane</location>
        <topology evidence="1">Multi-pass membrane protein</topology>
    </subcellularLocation>
</comment>
<keyword evidence="16" id="KW-1185">Reference proteome</keyword>
<dbReference type="InterPro" id="IPR023051">
    <property type="entry name" value="Kup"/>
</dbReference>
<evidence type="ECO:0000259" key="14">
    <source>
        <dbReference type="Pfam" id="PF22776"/>
    </source>
</evidence>
<dbReference type="InterPro" id="IPR053951">
    <property type="entry name" value="K_trans_N"/>
</dbReference>
<comment type="function">
    <text evidence="12">Responsible for the low-affinity transport of potassium into the cell. Likely operates as a K(+):H(+) symporter.</text>
</comment>
<feature type="domain" description="K+ potassium transporter C-terminal" evidence="14">
    <location>
        <begin position="474"/>
        <end position="622"/>
    </location>
</feature>
<dbReference type="NCBIfam" id="NF008015">
    <property type="entry name" value="PRK10745.1"/>
    <property type="match status" value="1"/>
</dbReference>
<feature type="transmembrane region" description="Helical" evidence="12">
    <location>
        <begin position="169"/>
        <end position="190"/>
    </location>
</feature>
<comment type="catalytic activity">
    <reaction evidence="12">
        <text>K(+)(in) + H(+)(in) = K(+)(out) + H(+)(out)</text>
        <dbReference type="Rhea" id="RHEA:28490"/>
        <dbReference type="ChEBI" id="CHEBI:15378"/>
        <dbReference type="ChEBI" id="CHEBI:29103"/>
    </reaction>
</comment>
<keyword evidence="4 12" id="KW-1003">Cell membrane</keyword>
<dbReference type="PANTHER" id="PTHR30540">
    <property type="entry name" value="OSMOTIC STRESS POTASSIUM TRANSPORTER"/>
    <property type="match status" value="1"/>
</dbReference>
<feature type="transmembrane region" description="Helical" evidence="12">
    <location>
        <begin position="363"/>
        <end position="383"/>
    </location>
</feature>
<gene>
    <name evidence="12 15" type="primary">kup</name>
    <name evidence="15" type="ORF">RHD99_23760</name>
</gene>
<feature type="transmembrane region" description="Helical" evidence="12">
    <location>
        <begin position="337"/>
        <end position="357"/>
    </location>
</feature>
<evidence type="ECO:0000256" key="3">
    <source>
        <dbReference type="ARBA" id="ARBA00022448"/>
    </source>
</evidence>
<dbReference type="EMBL" id="CP133838">
    <property type="protein sequence ID" value="WMY74376.1"/>
    <property type="molecule type" value="Genomic_DNA"/>
</dbReference>
<evidence type="ECO:0000313" key="16">
    <source>
        <dbReference type="Proteomes" id="UP001246690"/>
    </source>
</evidence>
<protein>
    <recommendedName>
        <fullName evidence="12">Low affinity potassium transport system protein Kup</fullName>
    </recommendedName>
    <alternativeName>
        <fullName evidence="12">Kup system potassium uptake protein</fullName>
    </alternativeName>
</protein>
<keyword evidence="7 12" id="KW-0769">Symport</keyword>
<dbReference type="RefSeq" id="WP_183272007.1">
    <property type="nucleotide sequence ID" value="NZ_CP133838.1"/>
</dbReference>
<evidence type="ECO:0000256" key="12">
    <source>
        <dbReference type="HAMAP-Rule" id="MF_01522"/>
    </source>
</evidence>
<keyword evidence="8 12" id="KW-0630">Potassium</keyword>
<keyword evidence="9 12" id="KW-1133">Transmembrane helix</keyword>
<dbReference type="InterPro" id="IPR053952">
    <property type="entry name" value="K_trans_C"/>
</dbReference>
<feature type="transmembrane region" description="Helical" evidence="12">
    <location>
        <begin position="395"/>
        <end position="417"/>
    </location>
</feature>
<evidence type="ECO:0000256" key="6">
    <source>
        <dbReference type="ARBA" id="ARBA00022692"/>
    </source>
</evidence>
<evidence type="ECO:0000256" key="2">
    <source>
        <dbReference type="ARBA" id="ARBA00007019"/>
    </source>
</evidence>
<evidence type="ECO:0000256" key="9">
    <source>
        <dbReference type="ARBA" id="ARBA00022989"/>
    </source>
</evidence>
<feature type="domain" description="K+ potassium transporter integral membrane" evidence="13">
    <location>
        <begin position="13"/>
        <end position="463"/>
    </location>
</feature>
<feature type="transmembrane region" description="Helical" evidence="12">
    <location>
        <begin position="210"/>
        <end position="233"/>
    </location>
</feature>
<feature type="transmembrane region" description="Helical" evidence="12">
    <location>
        <begin position="101"/>
        <end position="129"/>
    </location>
</feature>
<dbReference type="InterPro" id="IPR003855">
    <property type="entry name" value="K+_transporter"/>
</dbReference>
<evidence type="ECO:0000256" key="10">
    <source>
        <dbReference type="ARBA" id="ARBA00023065"/>
    </source>
</evidence>
<sequence length="622" mass="68751">MSADNKQSLPAITLAAIGVVYGDIGTSPLYTLRECLSGQFGFGVERDAVFGFLSLIFWLLILVVSVKYLSFVMRADNAGEGGILTLMSLAGRNTSAKMTSVLVIMGLIGGSFFYGEVVITPAISVMSAIEGLEIAAPSLDPYIVPLSIIVLTLLFMIQKHGTGMVGKLFAPVMLLWFLVLAVLGARSIIANPEVLQALNPAWAVHFFLEYKSVSFFALGAVVLSITGVEALYADMGHFGKFPIRIAWFSVVLPSLVLNYFGQGALLLKTPEAIKNPFFLLAPDWALIPLMILATLATVIASQAVISGVFSLTRQAVRLGYLSPMRIIHTSEMESGQIYVPAINWILYISVVIVIVSFEHSSNLAAAYGIAVTGTMVLTSILSCTVARKNWHWNKIAVLLMGICFLLIDIPLFSANAVKVFSGGWLPLCLALVMFIIMTTWKSERFRLLRRMHEHGNSLEAMIASLEKSPPVRVPGTAVYMSRALNVIPFAMLHNLKHNKVLHERVVLLTLRTEDAPYVHNVKRVSIEQLSPTFWRVVASYGWRETPNVEEVFHRCGLEGLSCRMMETSFFMSHESLIIGKRPWYLRLRGKLFLALQRNALRAPDQFEIPPNRVIELGTQVEI</sequence>
<keyword evidence="10 12" id="KW-0406">Ion transport</keyword>
<evidence type="ECO:0000256" key="11">
    <source>
        <dbReference type="ARBA" id="ARBA00023136"/>
    </source>
</evidence>
<feature type="transmembrane region" description="Helical" evidence="12">
    <location>
        <begin position="245"/>
        <end position="267"/>
    </location>
</feature>
<reference evidence="15 16" key="1">
    <citation type="submission" date="2023-09" db="EMBL/GenBank/DDBJ databases">
        <title>Buttiauxella selenatireducens sp. nov., isolated from the rhizosphere of Cardamine hupingshanesis.</title>
        <authorList>
            <person name="Zhang S."/>
            <person name="Xu Z."/>
            <person name="Wang H."/>
            <person name="Guo Y."/>
        </authorList>
    </citation>
    <scope>NUCLEOTIDE SEQUENCE [LARGE SCALE GENOMIC DNA]</scope>
    <source>
        <strain evidence="15 16">R73</strain>
    </source>
</reference>
<name>A0ABY9SD57_9ENTR</name>
<evidence type="ECO:0000256" key="7">
    <source>
        <dbReference type="ARBA" id="ARBA00022847"/>
    </source>
</evidence>
<evidence type="ECO:0000256" key="5">
    <source>
        <dbReference type="ARBA" id="ARBA00022538"/>
    </source>
</evidence>
<evidence type="ECO:0000259" key="13">
    <source>
        <dbReference type="Pfam" id="PF02705"/>
    </source>
</evidence>
<evidence type="ECO:0000313" key="15">
    <source>
        <dbReference type="EMBL" id="WMY74376.1"/>
    </source>
</evidence>
<evidence type="ECO:0000256" key="8">
    <source>
        <dbReference type="ARBA" id="ARBA00022958"/>
    </source>
</evidence>
<dbReference type="NCBIfam" id="TIGR00794">
    <property type="entry name" value="kup"/>
    <property type="match status" value="1"/>
</dbReference>
<organism evidence="15 16">
    <name type="scientific">Buttiauxella selenatireducens</name>
    <dbReference type="NCBI Taxonomy" id="3073902"/>
    <lineage>
        <taxon>Bacteria</taxon>
        <taxon>Pseudomonadati</taxon>
        <taxon>Pseudomonadota</taxon>
        <taxon>Gammaproteobacteria</taxon>
        <taxon>Enterobacterales</taxon>
        <taxon>Enterobacteriaceae</taxon>
        <taxon>Buttiauxella</taxon>
    </lineage>
</organism>
<keyword evidence="5 12" id="KW-0633">Potassium transport</keyword>
<keyword evidence="6 12" id="KW-0812">Transmembrane</keyword>
<evidence type="ECO:0000256" key="1">
    <source>
        <dbReference type="ARBA" id="ARBA00004141"/>
    </source>
</evidence>
<feature type="transmembrane region" description="Helical" evidence="12">
    <location>
        <begin position="48"/>
        <end position="69"/>
    </location>
</feature>
<keyword evidence="3 12" id="KW-0813">Transport</keyword>
<feature type="transmembrane region" description="Helical" evidence="12">
    <location>
        <begin position="423"/>
        <end position="440"/>
    </location>
</feature>
<evidence type="ECO:0000256" key="4">
    <source>
        <dbReference type="ARBA" id="ARBA00022475"/>
    </source>
</evidence>
<dbReference type="Proteomes" id="UP001246690">
    <property type="component" value="Chromosome"/>
</dbReference>
<comment type="similarity">
    <text evidence="2 12">Belongs to the HAK/KUP transporter (TC 2.A.72) family.</text>
</comment>
<accession>A0ABY9SD57</accession>
<dbReference type="HAMAP" id="MF_01522">
    <property type="entry name" value="Kup"/>
    <property type="match status" value="1"/>
</dbReference>
<feature type="transmembrane region" description="Helical" evidence="12">
    <location>
        <begin position="141"/>
        <end position="157"/>
    </location>
</feature>
<dbReference type="Pfam" id="PF02705">
    <property type="entry name" value="K_trans"/>
    <property type="match status" value="1"/>
</dbReference>
<feature type="transmembrane region" description="Helical" evidence="12">
    <location>
        <begin position="287"/>
        <end position="316"/>
    </location>
</feature>
<dbReference type="PANTHER" id="PTHR30540:SF79">
    <property type="entry name" value="LOW AFFINITY POTASSIUM TRANSPORT SYSTEM PROTEIN KUP"/>
    <property type="match status" value="1"/>
</dbReference>